<protein>
    <submittedName>
        <fullName evidence="1">Uncharacterized protein</fullName>
    </submittedName>
</protein>
<name>A0A109KIM8_PSEFL</name>
<dbReference type="EMBL" id="LCYC01000064">
    <property type="protein sequence ID" value="KWV69906.1"/>
    <property type="molecule type" value="Genomic_DNA"/>
</dbReference>
<dbReference type="AlphaFoldDB" id="A0A109KIM8"/>
<gene>
    <name evidence="1" type="ORF">PFL603g_06353</name>
</gene>
<comment type="caution">
    <text evidence="1">The sequence shown here is derived from an EMBL/GenBank/DDBJ whole genome shotgun (WGS) entry which is preliminary data.</text>
</comment>
<dbReference type="Proteomes" id="UP000063434">
    <property type="component" value="Unassembled WGS sequence"/>
</dbReference>
<evidence type="ECO:0000313" key="2">
    <source>
        <dbReference type="Proteomes" id="UP000063434"/>
    </source>
</evidence>
<evidence type="ECO:0000313" key="1">
    <source>
        <dbReference type="EMBL" id="KWV69906.1"/>
    </source>
</evidence>
<organism evidence="1 2">
    <name type="scientific">Pseudomonas fluorescens</name>
    <dbReference type="NCBI Taxonomy" id="294"/>
    <lineage>
        <taxon>Bacteria</taxon>
        <taxon>Pseudomonadati</taxon>
        <taxon>Pseudomonadota</taxon>
        <taxon>Gammaproteobacteria</taxon>
        <taxon>Pseudomonadales</taxon>
        <taxon>Pseudomonadaceae</taxon>
        <taxon>Pseudomonas</taxon>
    </lineage>
</organism>
<accession>A0A109KIM8</accession>
<reference evidence="1 2" key="1">
    <citation type="submission" date="2015-05" db="EMBL/GenBank/DDBJ databases">
        <title>A genomic and transcriptomic approach to investigate the blue pigment phenotype in Pseudomonas fluorescens.</title>
        <authorList>
            <person name="Andreani N.A."/>
            <person name="Cardazzo B."/>
        </authorList>
    </citation>
    <scope>NUCLEOTIDE SEQUENCE [LARGE SCALE GENOMIC DNA]</scope>
    <source>
        <strain evidence="1 2">Ps_40</strain>
    </source>
</reference>
<proteinExistence type="predicted"/>
<sequence length="89" mass="9732">MLHQVDEVHQAHAAVEVGALVPVFQAGAQRLQRIGVGAELVGAEREQVGHDLACQVHFVVHDHILQVGDADRLFLKGLQALKREARTRA</sequence>